<dbReference type="Gene3D" id="3.40.50.12780">
    <property type="entry name" value="N-terminal domain of ligase-like"/>
    <property type="match status" value="1"/>
</dbReference>
<dbReference type="Gene3D" id="3.30.300.30">
    <property type="match status" value="1"/>
</dbReference>
<dbReference type="GO" id="GO:0006631">
    <property type="term" value="P:fatty acid metabolic process"/>
    <property type="evidence" value="ECO:0007669"/>
    <property type="project" value="TreeGrafter"/>
</dbReference>
<feature type="domain" description="AMP-binding enzyme C-terminal" evidence="5">
    <location>
        <begin position="445"/>
        <end position="521"/>
    </location>
</feature>
<organism evidence="6 7">
    <name type="scientific">Pseudonocardia halophobica</name>
    <dbReference type="NCBI Taxonomy" id="29401"/>
    <lineage>
        <taxon>Bacteria</taxon>
        <taxon>Bacillati</taxon>
        <taxon>Actinomycetota</taxon>
        <taxon>Actinomycetes</taxon>
        <taxon>Pseudonocardiales</taxon>
        <taxon>Pseudonocardiaceae</taxon>
        <taxon>Pseudonocardia</taxon>
    </lineage>
</organism>
<evidence type="ECO:0000259" key="5">
    <source>
        <dbReference type="Pfam" id="PF13193"/>
    </source>
</evidence>
<evidence type="ECO:0000256" key="2">
    <source>
        <dbReference type="ARBA" id="ARBA00022598"/>
    </source>
</evidence>
<comment type="similarity">
    <text evidence="1">Belongs to the ATP-dependent AMP-binding enzyme family.</text>
</comment>
<sequence>MSSTRISGTDSYCPADTSPELCELTVGALLARTAAAHPDAPAIVATSRSGDRRRLTYSELETEARRAAHALRTLARPGESVAIVASNWAEWPIVAYGAMLAGLVLVAVNPASRDAELQHVVAHSGASVVIHERVEADRGPTPVVENVAEHCPALRHVVGLDEWAGLLRSHDPRPPLPETDPHRPALLQYTSGTTGRPKGVLLSQYSLVNNARFTMRAAGVPTGAVCASPMPMFHVAGLVTCTLGPLSIAGTQVLIRRFHPELVLDAIEQESATVLFQTPAIVRSLLDFARDTRRPLPRLTALMGGAASVPSGLVREAEKAFGGQMLNLYGQTELASVATIVRPGQSDHDKAHTVGRPLPHLEVKIVDPTTREIAPLGRPGELLVRGYQSFLEYHDDPSSTATTRSPEGWVRTGDLASMAPDGTVTITGRLKEIIIRGGENVSPTEVEAVLRRLDGVLDAAVVGIPDPRFGEVVGAVVVLAEGVGAQAVHRLAEAAAAELAGFKVPTRWYRATALPYTTTGKLQRTRVRETLQLGELDELGAAVDPRRFRTPDAHPAGPSASEAATAGVPEARSGVRGVPEEFQ</sequence>
<keyword evidence="7" id="KW-1185">Reference proteome</keyword>
<evidence type="ECO:0000256" key="1">
    <source>
        <dbReference type="ARBA" id="ARBA00006432"/>
    </source>
</evidence>
<protein>
    <submittedName>
        <fullName evidence="6">Fatty-acyl-CoA synthase</fullName>
    </submittedName>
</protein>
<evidence type="ECO:0000259" key="4">
    <source>
        <dbReference type="Pfam" id="PF00501"/>
    </source>
</evidence>
<name>A0A9W6KXA0_9PSEU</name>
<dbReference type="InterPro" id="IPR000873">
    <property type="entry name" value="AMP-dep_synth/lig_dom"/>
</dbReference>
<dbReference type="PANTHER" id="PTHR43201">
    <property type="entry name" value="ACYL-COA SYNTHETASE"/>
    <property type="match status" value="1"/>
</dbReference>
<dbReference type="InterPro" id="IPR020845">
    <property type="entry name" value="AMP-binding_CS"/>
</dbReference>
<feature type="region of interest" description="Disordered" evidence="3">
    <location>
        <begin position="171"/>
        <end position="192"/>
    </location>
</feature>
<dbReference type="InterPro" id="IPR042099">
    <property type="entry name" value="ANL_N_sf"/>
</dbReference>
<reference evidence="6" key="2">
    <citation type="submission" date="2023-01" db="EMBL/GenBank/DDBJ databases">
        <authorList>
            <person name="Sun Q."/>
            <person name="Evtushenko L."/>
        </authorList>
    </citation>
    <scope>NUCLEOTIDE SEQUENCE</scope>
    <source>
        <strain evidence="6">VKM Ac-1069</strain>
    </source>
</reference>
<dbReference type="RefSeq" id="WP_051737191.1">
    <property type="nucleotide sequence ID" value="NZ_BAAAUZ010000011.1"/>
</dbReference>
<reference evidence="6" key="1">
    <citation type="journal article" date="2014" name="Int. J. Syst. Evol. Microbiol.">
        <title>Complete genome sequence of Corynebacterium casei LMG S-19264T (=DSM 44701T), isolated from a smear-ripened cheese.</title>
        <authorList>
            <consortium name="US DOE Joint Genome Institute (JGI-PGF)"/>
            <person name="Walter F."/>
            <person name="Albersmeier A."/>
            <person name="Kalinowski J."/>
            <person name="Ruckert C."/>
        </authorList>
    </citation>
    <scope>NUCLEOTIDE SEQUENCE</scope>
    <source>
        <strain evidence="6">VKM Ac-1069</strain>
    </source>
</reference>
<keyword evidence="2" id="KW-0436">Ligase</keyword>
<dbReference type="PROSITE" id="PS00455">
    <property type="entry name" value="AMP_BINDING"/>
    <property type="match status" value="1"/>
</dbReference>
<dbReference type="GO" id="GO:0031956">
    <property type="term" value="F:medium-chain fatty acid-CoA ligase activity"/>
    <property type="evidence" value="ECO:0007669"/>
    <property type="project" value="TreeGrafter"/>
</dbReference>
<dbReference type="InterPro" id="IPR025110">
    <property type="entry name" value="AMP-bd_C"/>
</dbReference>
<dbReference type="InterPro" id="IPR045851">
    <property type="entry name" value="AMP-bd_C_sf"/>
</dbReference>
<dbReference type="SUPFAM" id="SSF56801">
    <property type="entry name" value="Acetyl-CoA synthetase-like"/>
    <property type="match status" value="1"/>
</dbReference>
<feature type="compositionally biased region" description="Basic and acidic residues" evidence="3">
    <location>
        <begin position="171"/>
        <end position="183"/>
    </location>
</feature>
<gene>
    <name evidence="6" type="ORF">GCM10017577_08920</name>
</gene>
<dbReference type="Pfam" id="PF13193">
    <property type="entry name" value="AMP-binding_C"/>
    <property type="match status" value="1"/>
</dbReference>
<evidence type="ECO:0000256" key="3">
    <source>
        <dbReference type="SAM" id="MobiDB-lite"/>
    </source>
</evidence>
<dbReference type="AlphaFoldDB" id="A0A9W6KXA0"/>
<dbReference type="EMBL" id="BSFQ01000003">
    <property type="protein sequence ID" value="GLL09752.1"/>
    <property type="molecule type" value="Genomic_DNA"/>
</dbReference>
<feature type="region of interest" description="Disordered" evidence="3">
    <location>
        <begin position="546"/>
        <end position="583"/>
    </location>
</feature>
<proteinExistence type="inferred from homology"/>
<accession>A0A9W6KXA0</accession>
<dbReference type="Pfam" id="PF00501">
    <property type="entry name" value="AMP-binding"/>
    <property type="match status" value="1"/>
</dbReference>
<evidence type="ECO:0000313" key="6">
    <source>
        <dbReference type="EMBL" id="GLL09752.1"/>
    </source>
</evidence>
<feature type="domain" description="AMP-dependent synthetase/ligase" evidence="4">
    <location>
        <begin position="31"/>
        <end position="393"/>
    </location>
</feature>
<comment type="caution">
    <text evidence="6">The sequence shown here is derived from an EMBL/GenBank/DDBJ whole genome shotgun (WGS) entry which is preliminary data.</text>
</comment>
<dbReference type="PANTHER" id="PTHR43201:SF5">
    <property type="entry name" value="MEDIUM-CHAIN ACYL-COA LIGASE ACSF2, MITOCHONDRIAL"/>
    <property type="match status" value="1"/>
</dbReference>
<dbReference type="Proteomes" id="UP001143463">
    <property type="component" value="Unassembled WGS sequence"/>
</dbReference>
<evidence type="ECO:0000313" key="7">
    <source>
        <dbReference type="Proteomes" id="UP001143463"/>
    </source>
</evidence>